<organism evidence="1 2">
    <name type="scientific">Rhizobium metallidurans</name>
    <dbReference type="NCBI Taxonomy" id="1265931"/>
    <lineage>
        <taxon>Bacteria</taxon>
        <taxon>Pseudomonadati</taxon>
        <taxon>Pseudomonadota</taxon>
        <taxon>Alphaproteobacteria</taxon>
        <taxon>Hyphomicrobiales</taxon>
        <taxon>Rhizobiaceae</taxon>
        <taxon>Rhizobium/Agrobacterium group</taxon>
        <taxon>Rhizobium</taxon>
    </lineage>
</organism>
<dbReference type="EMBL" id="JACIDW010000012">
    <property type="protein sequence ID" value="MBB3965775.1"/>
    <property type="molecule type" value="Genomic_DNA"/>
</dbReference>
<dbReference type="RefSeq" id="WP_246400207.1">
    <property type="nucleotide sequence ID" value="NZ_JACIDW010000012.1"/>
</dbReference>
<name>A0A7W6CRC2_9HYPH</name>
<evidence type="ECO:0000313" key="1">
    <source>
        <dbReference type="EMBL" id="MBB3965775.1"/>
    </source>
</evidence>
<proteinExistence type="predicted"/>
<protein>
    <submittedName>
        <fullName evidence="1">Uncharacterized protein</fullName>
    </submittedName>
</protein>
<accession>A0A7W6CRC2</accession>
<dbReference type="AlphaFoldDB" id="A0A7W6CRC2"/>
<sequence>MIRSQAAHRPVEPPDDARALDLPKTLTQAQQEALSAIVFFRRQRKVTLGWVIGDRRLSEKLVRGLLQMDLVVENVLDDRPVLQLTPAGRAARAQLTQ</sequence>
<reference evidence="1 2" key="1">
    <citation type="submission" date="2020-08" db="EMBL/GenBank/DDBJ databases">
        <title>Genomic Encyclopedia of Type Strains, Phase IV (KMG-IV): sequencing the most valuable type-strain genomes for metagenomic binning, comparative biology and taxonomic classification.</title>
        <authorList>
            <person name="Goeker M."/>
        </authorList>
    </citation>
    <scope>NUCLEOTIDE SEQUENCE [LARGE SCALE GENOMIC DNA]</scope>
    <source>
        <strain evidence="1 2">DSM 26575</strain>
    </source>
</reference>
<keyword evidence="2" id="KW-1185">Reference proteome</keyword>
<evidence type="ECO:0000313" key="2">
    <source>
        <dbReference type="Proteomes" id="UP000582090"/>
    </source>
</evidence>
<gene>
    <name evidence="1" type="ORF">GGQ67_003454</name>
</gene>
<comment type="caution">
    <text evidence="1">The sequence shown here is derived from an EMBL/GenBank/DDBJ whole genome shotgun (WGS) entry which is preliminary data.</text>
</comment>
<dbReference type="Proteomes" id="UP000582090">
    <property type="component" value="Unassembled WGS sequence"/>
</dbReference>